<feature type="compositionally biased region" description="Pro residues" evidence="1">
    <location>
        <begin position="126"/>
        <end position="139"/>
    </location>
</feature>
<dbReference type="OrthoDB" id="506407at2"/>
<dbReference type="EMBL" id="JTJC03000007">
    <property type="protein sequence ID" value="NHC37236.1"/>
    <property type="molecule type" value="Genomic_DNA"/>
</dbReference>
<feature type="region of interest" description="Disordered" evidence="1">
    <location>
        <begin position="78"/>
        <end position="317"/>
    </location>
</feature>
<sequence>MSTSSLVQALPEAWRSTNGLAILGSLGIHTLLLVGLPFVSLDSQEVNLQSSIGVVELSPEERSRVPQVAADPSVIPPPVNTAQQQAPAPAQGFQSEILPPLPAPSPFLPPPPGTTPMYQMPSSDSLPPPAPIPLPPPPQNLLSQNPFGQPPAPQPNQANQNLQMRQIAPPANALPPIPDLPRTQDLQPSPPLAQPPKNSPDRAQQERMARQNALEQRLAANRSKADTSPTSDRERLLDAAAQQQVQRAKEREERASRLAASLQQRQQRQSNPTPTTPPAPNPNSDRASRLAAILQQRQQRQSNPTPTTPPATNPNSDRASRLAILQQRLARPIGARPDSKPESGSTQTIAQIEALQQQYQKVQQAYPQFVTAAPIRKRVPVCNKKLDGGEAIIAALTDPTGKIVIGPDVISKDSPSAVQQAAIRYVKRYPFTKSAAPVNQTFRLEFSHSPRLCSRR</sequence>
<feature type="compositionally biased region" description="Pro residues" evidence="1">
    <location>
        <begin position="188"/>
        <end position="198"/>
    </location>
</feature>
<feature type="compositionally biased region" description="Low complexity" evidence="1">
    <location>
        <begin position="82"/>
        <end position="91"/>
    </location>
</feature>
<feature type="compositionally biased region" description="Low complexity" evidence="1">
    <location>
        <begin position="289"/>
        <end position="305"/>
    </location>
</feature>
<feature type="compositionally biased region" description="Low complexity" evidence="1">
    <location>
        <begin position="155"/>
        <end position="171"/>
    </location>
</feature>
<dbReference type="Proteomes" id="UP000031532">
    <property type="component" value="Unassembled WGS sequence"/>
</dbReference>
<dbReference type="AlphaFoldDB" id="A0A9X5E969"/>
<proteinExistence type="predicted"/>
<keyword evidence="3" id="KW-1185">Reference proteome</keyword>
<organism evidence="2 3">
    <name type="scientific">Scytonema millei VB511283</name>
    <dbReference type="NCBI Taxonomy" id="1245923"/>
    <lineage>
        <taxon>Bacteria</taxon>
        <taxon>Bacillati</taxon>
        <taxon>Cyanobacteriota</taxon>
        <taxon>Cyanophyceae</taxon>
        <taxon>Nostocales</taxon>
        <taxon>Scytonemataceae</taxon>
        <taxon>Scytonema</taxon>
    </lineage>
</organism>
<comment type="caution">
    <text evidence="2">The sequence shown here is derived from an EMBL/GenBank/DDBJ whole genome shotgun (WGS) entry which is preliminary data.</text>
</comment>
<dbReference type="RefSeq" id="WP_132867460.1">
    <property type="nucleotide sequence ID" value="NZ_JTJC03000007.1"/>
</dbReference>
<gene>
    <name evidence="2" type="ORF">QH73_0021790</name>
</gene>
<name>A0A9X5E969_9CYAN</name>
<accession>A0A9X5E969</accession>
<evidence type="ECO:0000256" key="1">
    <source>
        <dbReference type="SAM" id="MobiDB-lite"/>
    </source>
</evidence>
<evidence type="ECO:0000313" key="3">
    <source>
        <dbReference type="Proteomes" id="UP000031532"/>
    </source>
</evidence>
<reference evidence="2 3" key="1">
    <citation type="journal article" date="2015" name="Genome Announc.">
        <title>Draft Genome Sequence of the Terrestrial Cyanobacterium Scytonema millei VB511283, Isolated from Eastern India.</title>
        <authorList>
            <person name="Sen D."/>
            <person name="Chandrababunaidu M.M."/>
            <person name="Singh D."/>
            <person name="Sanghi N."/>
            <person name="Ghorai A."/>
            <person name="Mishra G.P."/>
            <person name="Madduluri M."/>
            <person name="Adhikary S.P."/>
            <person name="Tripathy S."/>
        </authorList>
    </citation>
    <scope>NUCLEOTIDE SEQUENCE [LARGE SCALE GENOMIC DNA]</scope>
    <source>
        <strain evidence="2 3">VB511283</strain>
    </source>
</reference>
<protein>
    <submittedName>
        <fullName evidence="2">Uncharacterized protein</fullName>
    </submittedName>
</protein>
<feature type="compositionally biased region" description="Low complexity" evidence="1">
    <location>
        <begin position="257"/>
        <end position="273"/>
    </location>
</feature>
<feature type="compositionally biased region" description="Pro residues" evidence="1">
    <location>
        <begin position="99"/>
        <end position="114"/>
    </location>
</feature>
<feature type="compositionally biased region" description="Basic and acidic residues" evidence="1">
    <location>
        <begin position="247"/>
        <end position="256"/>
    </location>
</feature>
<evidence type="ECO:0000313" key="2">
    <source>
        <dbReference type="EMBL" id="NHC37236.1"/>
    </source>
</evidence>
<feature type="compositionally biased region" description="Basic and acidic residues" evidence="1">
    <location>
        <begin position="199"/>
        <end position="209"/>
    </location>
</feature>